<dbReference type="GO" id="GO:0004476">
    <property type="term" value="F:mannose-6-phosphate isomerase activity"/>
    <property type="evidence" value="ECO:0007669"/>
    <property type="project" value="InterPro"/>
</dbReference>
<protein>
    <submittedName>
        <fullName evidence="1">Uncharacterized protein</fullName>
    </submittedName>
</protein>
<evidence type="ECO:0000313" key="1">
    <source>
        <dbReference type="EMBL" id="SVA55092.1"/>
    </source>
</evidence>
<dbReference type="InterPro" id="IPR014710">
    <property type="entry name" value="RmlC-like_jellyroll"/>
</dbReference>
<dbReference type="GO" id="GO:0009298">
    <property type="term" value="P:GDP-mannose biosynthetic process"/>
    <property type="evidence" value="ECO:0007669"/>
    <property type="project" value="InterPro"/>
</dbReference>
<dbReference type="AlphaFoldDB" id="A0A381WRS8"/>
<reference evidence="1" key="1">
    <citation type="submission" date="2018-05" db="EMBL/GenBank/DDBJ databases">
        <authorList>
            <person name="Lanie J.A."/>
            <person name="Ng W.-L."/>
            <person name="Kazmierczak K.M."/>
            <person name="Andrzejewski T.M."/>
            <person name="Davidsen T.M."/>
            <person name="Wayne K.J."/>
            <person name="Tettelin H."/>
            <person name="Glass J.I."/>
            <person name="Rusch D."/>
            <person name="Podicherti R."/>
            <person name="Tsui H.-C.T."/>
            <person name="Winkler M.E."/>
        </authorList>
    </citation>
    <scope>NUCLEOTIDE SEQUENCE</scope>
</reference>
<name>A0A381WRS8_9ZZZZ</name>
<dbReference type="InterPro" id="IPR011051">
    <property type="entry name" value="RmlC_Cupin_sf"/>
</dbReference>
<sequence>GSSVGAVDELVRICRAVDGGPWSGTAALVARLADLYPGDPALLLVPLLGHHRLEPGDAVSVAAGVPHAYLSGMAVEVMPPGDNVVRGGLTSKHVDGIGLADVVDPTAPPVAVQRPDGPVHSYDGPTDRILVRRIAEARFAVEQADGPHLVLGAAGTTTVRATGQAVLGPGEALKVPAGKGLCTLAVAGEAYLVTGAPR</sequence>
<gene>
    <name evidence="1" type="ORF">METZ01_LOCUS107946</name>
</gene>
<feature type="non-terminal residue" evidence="1">
    <location>
        <position position="1"/>
    </location>
</feature>
<dbReference type="EMBL" id="UINC01012640">
    <property type="protein sequence ID" value="SVA55092.1"/>
    <property type="molecule type" value="Genomic_DNA"/>
</dbReference>
<dbReference type="GO" id="GO:0005829">
    <property type="term" value="C:cytosol"/>
    <property type="evidence" value="ECO:0007669"/>
    <property type="project" value="TreeGrafter"/>
</dbReference>
<dbReference type="Gene3D" id="2.60.120.10">
    <property type="entry name" value="Jelly Rolls"/>
    <property type="match status" value="1"/>
</dbReference>
<organism evidence="1">
    <name type="scientific">marine metagenome</name>
    <dbReference type="NCBI Taxonomy" id="408172"/>
    <lineage>
        <taxon>unclassified sequences</taxon>
        <taxon>metagenomes</taxon>
        <taxon>ecological metagenomes</taxon>
    </lineage>
</organism>
<dbReference type="SUPFAM" id="SSF51182">
    <property type="entry name" value="RmlC-like cupins"/>
    <property type="match status" value="1"/>
</dbReference>
<dbReference type="InterPro" id="IPR016305">
    <property type="entry name" value="Mannose-6-P_Isomerase"/>
</dbReference>
<dbReference type="PRINTS" id="PR00714">
    <property type="entry name" value="MAN6PISMRASE"/>
</dbReference>
<accession>A0A381WRS8</accession>
<dbReference type="PANTHER" id="PTHR10309:SF0">
    <property type="entry name" value="MANNOSE-6-PHOSPHATE ISOMERASE"/>
    <property type="match status" value="1"/>
</dbReference>
<proteinExistence type="predicted"/>
<dbReference type="PANTHER" id="PTHR10309">
    <property type="entry name" value="MANNOSE-6-PHOSPHATE ISOMERASE"/>
    <property type="match status" value="1"/>
</dbReference>